<keyword evidence="5" id="KW-0998">Cell outer membrane</keyword>
<accession>A0A6B2QX13</accession>
<comment type="caution">
    <text evidence="7">The sequence shown here is derived from an EMBL/GenBank/DDBJ whole genome shotgun (WGS) entry which is preliminary data.</text>
</comment>
<evidence type="ECO:0000313" key="7">
    <source>
        <dbReference type="EMBL" id="NDY82503.1"/>
    </source>
</evidence>
<protein>
    <submittedName>
        <fullName evidence="7">Lipoprotein</fullName>
    </submittedName>
</protein>
<evidence type="ECO:0000256" key="6">
    <source>
        <dbReference type="ARBA" id="ARBA00023288"/>
    </source>
</evidence>
<gene>
    <name evidence="7" type="ORF">G3I67_04585</name>
</gene>
<evidence type="ECO:0000256" key="1">
    <source>
        <dbReference type="ARBA" id="ARBA00004459"/>
    </source>
</evidence>
<evidence type="ECO:0000256" key="4">
    <source>
        <dbReference type="ARBA" id="ARBA00023139"/>
    </source>
</evidence>
<dbReference type="AlphaFoldDB" id="A0A6B2QX13"/>
<keyword evidence="3" id="KW-0472">Membrane</keyword>
<dbReference type="EMBL" id="JAAGRN010000002">
    <property type="protein sequence ID" value="NDY82503.1"/>
    <property type="molecule type" value="Genomic_DNA"/>
</dbReference>
<evidence type="ECO:0000256" key="3">
    <source>
        <dbReference type="ARBA" id="ARBA00023136"/>
    </source>
</evidence>
<dbReference type="GO" id="GO:0009279">
    <property type="term" value="C:cell outer membrane"/>
    <property type="evidence" value="ECO:0007669"/>
    <property type="project" value="UniProtKB-SubCell"/>
</dbReference>
<proteinExistence type="predicted"/>
<evidence type="ECO:0000256" key="5">
    <source>
        <dbReference type="ARBA" id="ARBA00023237"/>
    </source>
</evidence>
<reference evidence="7" key="1">
    <citation type="submission" date="2020-02" db="EMBL/GenBank/DDBJ databases">
        <authorList>
            <person name="Chen W.-M."/>
        </authorList>
    </citation>
    <scope>NUCLEOTIDE SEQUENCE</scope>
    <source>
        <strain evidence="7">NBD-18</strain>
    </source>
</reference>
<keyword evidence="4" id="KW-0564">Palmitate</keyword>
<evidence type="ECO:0000256" key="2">
    <source>
        <dbReference type="ARBA" id="ARBA00022729"/>
    </source>
</evidence>
<dbReference type="NCBIfam" id="NF047847">
    <property type="entry name" value="SS_mature_LptM"/>
    <property type="match status" value="1"/>
</dbReference>
<comment type="subcellular location">
    <subcellularLocation>
        <location evidence="1">Cell outer membrane</location>
        <topology evidence="1">Lipid-anchor</topology>
    </subcellularLocation>
</comment>
<dbReference type="InterPro" id="IPR032831">
    <property type="entry name" value="LptM_cons"/>
</dbReference>
<organism evidence="7">
    <name type="scientific">Sheuella amnicola</name>
    <dbReference type="NCBI Taxonomy" id="2707330"/>
    <lineage>
        <taxon>Bacteria</taxon>
        <taxon>Pseudomonadati</taxon>
        <taxon>Pseudomonadota</taxon>
        <taxon>Betaproteobacteria</taxon>
        <taxon>Burkholderiales</taxon>
        <taxon>Alcaligenaceae</taxon>
        <taxon>Sheuella</taxon>
    </lineage>
</organism>
<dbReference type="Pfam" id="PF13627">
    <property type="entry name" value="LptM_cons"/>
    <property type="match status" value="1"/>
</dbReference>
<name>A0A6B2QX13_9BURK</name>
<keyword evidence="6 7" id="KW-0449">Lipoprotein</keyword>
<keyword evidence="2" id="KW-0732">Signal</keyword>
<sequence>MLALASWITACGYKGPLYMPAKPTPFKPDSSPDSMYGITPDEGTTTIPFLDEDLMLAPMPIVIE</sequence>